<comment type="caution">
    <text evidence="2">The sequence shown here is derived from an EMBL/GenBank/DDBJ whole genome shotgun (WGS) entry which is preliminary data.</text>
</comment>
<feature type="region of interest" description="Disordered" evidence="1">
    <location>
        <begin position="274"/>
        <end position="295"/>
    </location>
</feature>
<proteinExistence type="predicted"/>
<dbReference type="InterPro" id="IPR011990">
    <property type="entry name" value="TPR-like_helical_dom_sf"/>
</dbReference>
<organism evidence="2 3">
    <name type="scientific">Actinokineospora soli</name>
    <dbReference type="NCBI Taxonomy" id="1048753"/>
    <lineage>
        <taxon>Bacteria</taxon>
        <taxon>Bacillati</taxon>
        <taxon>Actinomycetota</taxon>
        <taxon>Actinomycetes</taxon>
        <taxon>Pseudonocardiales</taxon>
        <taxon>Pseudonocardiaceae</taxon>
        <taxon>Actinokineospora</taxon>
    </lineage>
</organism>
<dbReference type="Proteomes" id="UP001596512">
    <property type="component" value="Unassembled WGS sequence"/>
</dbReference>
<evidence type="ECO:0000313" key="2">
    <source>
        <dbReference type="EMBL" id="MFC7617057.1"/>
    </source>
</evidence>
<name>A0ABW2TVS8_9PSEU</name>
<dbReference type="EMBL" id="JBHTEY010000004">
    <property type="protein sequence ID" value="MFC7617057.1"/>
    <property type="molecule type" value="Genomic_DNA"/>
</dbReference>
<evidence type="ECO:0000313" key="3">
    <source>
        <dbReference type="Proteomes" id="UP001596512"/>
    </source>
</evidence>
<gene>
    <name evidence="2" type="ORF">ACFQV2_30145</name>
</gene>
<feature type="compositionally biased region" description="Low complexity" evidence="1">
    <location>
        <begin position="275"/>
        <end position="295"/>
    </location>
</feature>
<dbReference type="SUPFAM" id="SSF48452">
    <property type="entry name" value="TPR-like"/>
    <property type="match status" value="1"/>
</dbReference>
<protein>
    <recommendedName>
        <fullName evidence="4">Tetratricopeptide repeat-containing protein</fullName>
    </recommendedName>
</protein>
<dbReference type="Gene3D" id="1.25.40.10">
    <property type="entry name" value="Tetratricopeptide repeat domain"/>
    <property type="match status" value="1"/>
</dbReference>
<evidence type="ECO:0000256" key="1">
    <source>
        <dbReference type="SAM" id="MobiDB-lite"/>
    </source>
</evidence>
<accession>A0ABW2TVS8</accession>
<keyword evidence="3" id="KW-1185">Reference proteome</keyword>
<reference evidence="3" key="1">
    <citation type="journal article" date="2019" name="Int. J. Syst. Evol. Microbiol.">
        <title>The Global Catalogue of Microorganisms (GCM) 10K type strain sequencing project: providing services to taxonomists for standard genome sequencing and annotation.</title>
        <authorList>
            <consortium name="The Broad Institute Genomics Platform"/>
            <consortium name="The Broad Institute Genome Sequencing Center for Infectious Disease"/>
            <person name="Wu L."/>
            <person name="Ma J."/>
        </authorList>
    </citation>
    <scope>NUCLEOTIDE SEQUENCE [LARGE SCALE GENOMIC DNA]</scope>
    <source>
        <strain evidence="3">JCM 17695</strain>
    </source>
</reference>
<evidence type="ECO:0008006" key="4">
    <source>
        <dbReference type="Google" id="ProtNLM"/>
    </source>
</evidence>
<sequence length="295" mass="31346">MRVLDSAVRHLETGLALGVGDPDVLAGLHVNRSLVLIERADTAGAVAELRRSVDLAERYGLGTVGIKARHNIGYIAYMTGDLPTALRDFEQTARECAARAPSLLPVVRLDQARALLAAGLPEEAARHLEDALPLLRKQRAGQDAAEAEVTLAASALLEDRVRDARKWARSAERRFIRRGNQRWAAVAALAGLRAETATALGADRVPGSLPAVAVKLAEELRGLGLVDETALALMLAVRLELRRGDREAARSLLAQVPRPGRPPRSTTGCCGGCAGPSWPSPTATAAARWPRPGTG</sequence>